<sequence>MLTIGKSTWRLNGIRRRACRYSHEVLYAGKQHRSPAILNSEHAPLSLFIFRLRRRPGAVGNWCAGQHDRGQSKAEQGKRLASLESMLSSPLISTYLSTKAFASPTNSSSTKVRLRRSVELMYKSSYTVLRSGDMLTITLSLYKVLPLCVRMIGRRFAEELAIAVFLIPLIDHLLVGLHAICGLVVSHDTRHTGRRDSIPPHSITVQIQVN</sequence>
<name>A0A8K0WQN2_9HYPO</name>
<evidence type="ECO:0000313" key="3">
    <source>
        <dbReference type="Proteomes" id="UP000813444"/>
    </source>
</evidence>
<protein>
    <submittedName>
        <fullName evidence="2">Uncharacterized protein</fullName>
    </submittedName>
</protein>
<dbReference type="AlphaFoldDB" id="A0A8K0WQN2"/>
<evidence type="ECO:0000313" key="2">
    <source>
        <dbReference type="EMBL" id="KAH7318533.1"/>
    </source>
</evidence>
<comment type="caution">
    <text evidence="2">The sequence shown here is derived from an EMBL/GenBank/DDBJ whole genome shotgun (WGS) entry which is preliminary data.</text>
</comment>
<evidence type="ECO:0000256" key="1">
    <source>
        <dbReference type="SAM" id="Phobius"/>
    </source>
</evidence>
<feature type="transmembrane region" description="Helical" evidence="1">
    <location>
        <begin position="160"/>
        <end position="185"/>
    </location>
</feature>
<keyword evidence="1" id="KW-0472">Membrane</keyword>
<organism evidence="2 3">
    <name type="scientific">Stachybotrys elegans</name>
    <dbReference type="NCBI Taxonomy" id="80388"/>
    <lineage>
        <taxon>Eukaryota</taxon>
        <taxon>Fungi</taxon>
        <taxon>Dikarya</taxon>
        <taxon>Ascomycota</taxon>
        <taxon>Pezizomycotina</taxon>
        <taxon>Sordariomycetes</taxon>
        <taxon>Hypocreomycetidae</taxon>
        <taxon>Hypocreales</taxon>
        <taxon>Stachybotryaceae</taxon>
        <taxon>Stachybotrys</taxon>
    </lineage>
</organism>
<accession>A0A8K0WQN2</accession>
<gene>
    <name evidence="2" type="ORF">B0I35DRAFT_245489</name>
</gene>
<dbReference type="EMBL" id="JAGPNK010000007">
    <property type="protein sequence ID" value="KAH7318533.1"/>
    <property type="molecule type" value="Genomic_DNA"/>
</dbReference>
<reference evidence="2" key="1">
    <citation type="journal article" date="2021" name="Nat. Commun.">
        <title>Genetic determinants of endophytism in the Arabidopsis root mycobiome.</title>
        <authorList>
            <person name="Mesny F."/>
            <person name="Miyauchi S."/>
            <person name="Thiergart T."/>
            <person name="Pickel B."/>
            <person name="Atanasova L."/>
            <person name="Karlsson M."/>
            <person name="Huettel B."/>
            <person name="Barry K.W."/>
            <person name="Haridas S."/>
            <person name="Chen C."/>
            <person name="Bauer D."/>
            <person name="Andreopoulos W."/>
            <person name="Pangilinan J."/>
            <person name="LaButti K."/>
            <person name="Riley R."/>
            <person name="Lipzen A."/>
            <person name="Clum A."/>
            <person name="Drula E."/>
            <person name="Henrissat B."/>
            <person name="Kohler A."/>
            <person name="Grigoriev I.V."/>
            <person name="Martin F.M."/>
            <person name="Hacquard S."/>
        </authorList>
    </citation>
    <scope>NUCLEOTIDE SEQUENCE</scope>
    <source>
        <strain evidence="2">MPI-CAGE-CH-0235</strain>
    </source>
</reference>
<keyword evidence="1" id="KW-1133">Transmembrane helix</keyword>
<keyword evidence="1" id="KW-0812">Transmembrane</keyword>
<keyword evidence="3" id="KW-1185">Reference proteome</keyword>
<dbReference type="Proteomes" id="UP000813444">
    <property type="component" value="Unassembled WGS sequence"/>
</dbReference>
<proteinExistence type="predicted"/>